<dbReference type="InterPro" id="IPR050422">
    <property type="entry name" value="X-Pro_aminopeptidase_P"/>
</dbReference>
<dbReference type="EMBL" id="HBFP01006123">
    <property type="protein sequence ID" value="CAD8819972.1"/>
    <property type="molecule type" value="Transcribed_RNA"/>
</dbReference>
<dbReference type="SUPFAM" id="SSF53092">
    <property type="entry name" value="Creatinase/prolidase N-terminal domain"/>
    <property type="match status" value="1"/>
</dbReference>
<dbReference type="InterPro" id="IPR036005">
    <property type="entry name" value="Creatinase/aminopeptidase-like"/>
</dbReference>
<comment type="similarity">
    <text evidence="2">Belongs to the peptidase M24B family.</text>
</comment>
<name>A0A7S0ZFC2_9RHOD</name>
<accession>A0A7S0ZFC2</accession>
<reference evidence="9" key="1">
    <citation type="submission" date="2021-01" db="EMBL/GenBank/DDBJ databases">
        <authorList>
            <person name="Corre E."/>
            <person name="Pelletier E."/>
            <person name="Niang G."/>
            <person name="Scheremetjew M."/>
            <person name="Finn R."/>
            <person name="Kale V."/>
            <person name="Holt S."/>
            <person name="Cochrane G."/>
            <person name="Meng A."/>
            <person name="Brown T."/>
            <person name="Cohen L."/>
        </authorList>
    </citation>
    <scope>NUCLEOTIDE SEQUENCE</scope>
    <source>
        <strain evidence="9">CCMP3278</strain>
    </source>
</reference>
<dbReference type="InterPro" id="IPR029149">
    <property type="entry name" value="Creatin/AminoP/Spt16_N"/>
</dbReference>
<evidence type="ECO:0000259" key="8">
    <source>
        <dbReference type="Pfam" id="PF16188"/>
    </source>
</evidence>
<gene>
    <name evidence="9" type="ORF">TOLI1172_LOCUS4361</name>
</gene>
<comment type="cofactor">
    <cofactor evidence="1">
        <name>Mn(2+)</name>
        <dbReference type="ChEBI" id="CHEBI:29035"/>
    </cofactor>
</comment>
<dbReference type="GO" id="GO:0005737">
    <property type="term" value="C:cytoplasm"/>
    <property type="evidence" value="ECO:0007669"/>
    <property type="project" value="UniProtKB-ARBA"/>
</dbReference>
<feature type="domain" description="Creatinase N-terminal" evidence="7">
    <location>
        <begin position="86"/>
        <end position="209"/>
    </location>
</feature>
<evidence type="ECO:0000259" key="7">
    <source>
        <dbReference type="Pfam" id="PF01321"/>
    </source>
</evidence>
<evidence type="ECO:0000259" key="6">
    <source>
        <dbReference type="Pfam" id="PF00557"/>
    </source>
</evidence>
<dbReference type="SUPFAM" id="SSF55920">
    <property type="entry name" value="Creatinase/aminopeptidase"/>
    <property type="match status" value="1"/>
</dbReference>
<dbReference type="InterPro" id="IPR032416">
    <property type="entry name" value="Peptidase_M24_C"/>
</dbReference>
<dbReference type="FunFam" id="3.40.350.10:FF:000003">
    <property type="entry name" value="Xaa-pro aminopeptidase P"/>
    <property type="match status" value="1"/>
</dbReference>
<dbReference type="Pfam" id="PF01321">
    <property type="entry name" value="Creatinase_N"/>
    <property type="match status" value="1"/>
</dbReference>
<dbReference type="GO" id="GO:0070006">
    <property type="term" value="F:metalloaminopeptidase activity"/>
    <property type="evidence" value="ECO:0007669"/>
    <property type="project" value="InterPro"/>
</dbReference>
<dbReference type="Gene3D" id="3.90.230.10">
    <property type="entry name" value="Creatinase/methionine aminopeptidase superfamily"/>
    <property type="match status" value="1"/>
</dbReference>
<proteinExistence type="inferred from homology"/>
<feature type="domain" description="Peptidase M24" evidence="6">
    <location>
        <begin position="402"/>
        <end position="619"/>
    </location>
</feature>
<evidence type="ECO:0008006" key="10">
    <source>
        <dbReference type="Google" id="ProtNLM"/>
    </source>
</evidence>
<keyword evidence="5" id="KW-0464">Manganese</keyword>
<evidence type="ECO:0000256" key="5">
    <source>
        <dbReference type="ARBA" id="ARBA00023211"/>
    </source>
</evidence>
<evidence type="ECO:0000256" key="3">
    <source>
        <dbReference type="ARBA" id="ARBA00022723"/>
    </source>
</evidence>
<evidence type="ECO:0000256" key="1">
    <source>
        <dbReference type="ARBA" id="ARBA00001936"/>
    </source>
</evidence>
<dbReference type="InterPro" id="IPR000994">
    <property type="entry name" value="Pept_M24"/>
</dbReference>
<evidence type="ECO:0000256" key="4">
    <source>
        <dbReference type="ARBA" id="ARBA00022801"/>
    </source>
</evidence>
<dbReference type="PANTHER" id="PTHR43763:SF6">
    <property type="entry name" value="XAA-PRO AMINOPEPTIDASE 1"/>
    <property type="match status" value="1"/>
</dbReference>
<dbReference type="Pfam" id="PF16188">
    <property type="entry name" value="Peptidase_M24_C"/>
    <property type="match status" value="1"/>
</dbReference>
<dbReference type="InterPro" id="IPR033740">
    <property type="entry name" value="Pept_M24B"/>
</dbReference>
<keyword evidence="3" id="KW-0479">Metal-binding</keyword>
<organism evidence="9">
    <name type="scientific">Timspurckia oligopyrenoides</name>
    <dbReference type="NCBI Taxonomy" id="708627"/>
    <lineage>
        <taxon>Eukaryota</taxon>
        <taxon>Rhodophyta</taxon>
        <taxon>Bangiophyceae</taxon>
        <taxon>Porphyridiales</taxon>
        <taxon>Porphyridiaceae</taxon>
        <taxon>Timspurckia</taxon>
    </lineage>
</organism>
<dbReference type="Pfam" id="PF16189">
    <property type="entry name" value="Creatinase_N_2"/>
    <property type="match status" value="1"/>
</dbReference>
<dbReference type="PANTHER" id="PTHR43763">
    <property type="entry name" value="XAA-PRO AMINOPEPTIDASE 1"/>
    <property type="match status" value="1"/>
</dbReference>
<dbReference type="Pfam" id="PF00557">
    <property type="entry name" value="Peptidase_M24"/>
    <property type="match status" value="1"/>
</dbReference>
<dbReference type="InterPro" id="IPR000587">
    <property type="entry name" value="Creatinase_N"/>
</dbReference>
<evidence type="ECO:0000313" key="9">
    <source>
        <dbReference type="EMBL" id="CAD8819972.1"/>
    </source>
</evidence>
<keyword evidence="4" id="KW-0378">Hydrolase</keyword>
<dbReference type="FunFam" id="3.90.230.10:FF:000007">
    <property type="entry name" value="Xaa-Pro aminopeptidase P"/>
    <property type="match status" value="1"/>
</dbReference>
<dbReference type="AlphaFoldDB" id="A0A7S0ZFC2"/>
<dbReference type="Gene3D" id="3.40.350.10">
    <property type="entry name" value="Creatinase/prolidase N-terminal domain"/>
    <property type="match status" value="2"/>
</dbReference>
<protein>
    <recommendedName>
        <fullName evidence="10">Xaa-Pro aminopeptidase P</fullName>
    </recommendedName>
</protein>
<evidence type="ECO:0000256" key="2">
    <source>
        <dbReference type="ARBA" id="ARBA00008766"/>
    </source>
</evidence>
<sequence length="730" mass="79868">MQRDIDVAVGSTEMVGFIGSFTQVVHSVHRASAAQRLSTSGSLRRSFLEKSRARVDVRHRSDMRMVAQDGQQNQNSETVESLSQSRLREVRKLMANAGFSAIIVPSSDPHNSEYPSSCFNRRAFISGFTGSAGTALITMDSACLWTDGRYFLQAENQLSESWRLMKAGLPDTPSLESFLQSNLAAGSTVAIDPLVHTIANVRVLRTCLMVADIKLASIAPNEHPVDVVWGSARPAVPCEPAHEHPLELSGKSVSQKLVELSNELVKSHCDHLVVSMLDELCWLLNIRGLDVPMSQFVIGYCIVHKSPEDSSEGPSATFYVDQSKISDDLRASLNAQGVRIADYEQILQDLKTNLKGTVAMDDNTISLGLMEAAESNTALSVKLVTSPVVLAKAIKNESELSGMRLAHVKDGAAVAEFLSYLESRITDEEQPISEFELGEVLEKYRAKQDGFVCPSFDTIAGSGPNGAVIHYRAEPESCRTVFDKELLLIDSGGQYREGTTDVTRTMHFGNPTDWQRKTFTLVLKGHIAVDSAVFPSGTPGVLLDTLARSPLWQAGLDYRHGTGHGVGAALNVHEGPHGISPRAGNTQGMIPGMIVSNEPGYYEDGSFGIRIENLLIVTEKSTEKVFGGRPYLGFSRLTMIPIQRKMLDMSLLDEFHIKWLNEYHSEVWNSVSPRLEGNALEWLRENTQPIELSSGKQKTTSASRRDVMKAVGFGVVSLFGQNLGDASAEV</sequence>
<dbReference type="CDD" id="cd01085">
    <property type="entry name" value="APP"/>
    <property type="match status" value="1"/>
</dbReference>
<dbReference type="GO" id="GO:0046872">
    <property type="term" value="F:metal ion binding"/>
    <property type="evidence" value="ECO:0007669"/>
    <property type="project" value="UniProtKB-KW"/>
</dbReference>
<feature type="domain" description="Peptidase M24 C-terminal" evidence="8">
    <location>
        <begin position="630"/>
        <end position="690"/>
    </location>
</feature>